<gene>
    <name evidence="6" type="ORF">QN277_001242</name>
</gene>
<keyword evidence="7" id="KW-1185">Reference proteome</keyword>
<dbReference type="InterPro" id="IPR017853">
    <property type="entry name" value="GH"/>
</dbReference>
<comment type="caution">
    <text evidence="6">The sequence shown here is derived from an EMBL/GenBank/DDBJ whole genome shotgun (WGS) entry which is preliminary data.</text>
</comment>
<accession>A0AAE1TI16</accession>
<dbReference type="EMBL" id="JAWXYG010000001">
    <property type="protein sequence ID" value="KAK4284404.1"/>
    <property type="molecule type" value="Genomic_DNA"/>
</dbReference>
<sequence length="531" mass="60839">MEFAAESCLLHKSVFFIILMSLCLSAFMGAYSRTENLSMNQNSESSSPFPSNFLFGTATSSYQVEGAFSSDGKGLSNWDVFTHKPGKIMDGTNGDIADDEYHQYQEDVGLMEEIGVNSYRFSISWARILPKGRFGKVNKQGLDYYDRLINALLRKGIEPFVTLTHFDIPQELEDRYQSWLSPKIQEDFKYYADICFKKFGDRVKYWVTINEPNVAVIRGYRIGIWPPSRCSASFGNCSHGNSEKDPFVAAHNLILSHVSAVQLYRTKYQKKQGGEIGIVMDAIWFEPFSNSLEDKLAAERAQSFFLNWFLDPIILGKYPSEMKEILGQDLPEFSKYEVEKLKKNGIDFIGVNHYTSYYAKDCFFSECEPGSGASKTEGFALYVHDKNGISLGDKTTVDWLYVRPQGLEKMVTYLKERYNNLPMFITENGYGEVEDPNSTTRDIVNDVQRVNYLSSYLNSLAKAIRKGADVRGYFVWSLLDNFEWKYGENVRFGLHHVDYGTLNRTRRLSALWYKHFIAQNLPHKPPTLSIL</sequence>
<reference evidence="6" key="1">
    <citation type="submission" date="2023-10" db="EMBL/GenBank/DDBJ databases">
        <title>Chromosome-level genome of the transformable northern wattle, Acacia crassicarpa.</title>
        <authorList>
            <person name="Massaro I."/>
            <person name="Sinha N.R."/>
            <person name="Poethig S."/>
            <person name="Leichty A.R."/>
        </authorList>
    </citation>
    <scope>NUCLEOTIDE SEQUENCE</scope>
    <source>
        <strain evidence="6">Acra3RX</strain>
        <tissue evidence="6">Leaf</tissue>
    </source>
</reference>
<keyword evidence="5" id="KW-0812">Transmembrane</keyword>
<evidence type="ECO:0008006" key="8">
    <source>
        <dbReference type="Google" id="ProtNLM"/>
    </source>
</evidence>
<dbReference type="SUPFAM" id="SSF51445">
    <property type="entry name" value="(Trans)glycosidases"/>
    <property type="match status" value="1"/>
</dbReference>
<evidence type="ECO:0000256" key="3">
    <source>
        <dbReference type="ARBA" id="ARBA00023295"/>
    </source>
</evidence>
<dbReference type="PANTHER" id="PTHR10353:SF27">
    <property type="entry name" value="BETA-GLUCOSIDASE 47"/>
    <property type="match status" value="1"/>
</dbReference>
<proteinExistence type="inferred from homology"/>
<keyword evidence="5" id="KW-0472">Membrane</keyword>
<protein>
    <recommendedName>
        <fullName evidence="8">Beta-glucosidase</fullName>
    </recommendedName>
</protein>
<comment type="similarity">
    <text evidence="1 4">Belongs to the glycosyl hydrolase 1 family.</text>
</comment>
<dbReference type="AlphaFoldDB" id="A0AAE1TI16"/>
<feature type="transmembrane region" description="Helical" evidence="5">
    <location>
        <begin position="12"/>
        <end position="31"/>
    </location>
</feature>
<dbReference type="GO" id="GO:0005975">
    <property type="term" value="P:carbohydrate metabolic process"/>
    <property type="evidence" value="ECO:0007669"/>
    <property type="project" value="InterPro"/>
</dbReference>
<dbReference type="Pfam" id="PF00232">
    <property type="entry name" value="Glyco_hydro_1"/>
    <property type="match status" value="1"/>
</dbReference>
<dbReference type="FunFam" id="3.20.20.80:FF:000020">
    <property type="entry name" value="Beta-glucosidase 12"/>
    <property type="match status" value="1"/>
</dbReference>
<evidence type="ECO:0000256" key="1">
    <source>
        <dbReference type="ARBA" id="ARBA00010838"/>
    </source>
</evidence>
<dbReference type="InterPro" id="IPR033132">
    <property type="entry name" value="GH_1_N_CS"/>
</dbReference>
<keyword evidence="5" id="KW-1133">Transmembrane helix</keyword>
<evidence type="ECO:0000313" key="7">
    <source>
        <dbReference type="Proteomes" id="UP001293593"/>
    </source>
</evidence>
<organism evidence="6 7">
    <name type="scientific">Acacia crassicarpa</name>
    <name type="common">northern wattle</name>
    <dbReference type="NCBI Taxonomy" id="499986"/>
    <lineage>
        <taxon>Eukaryota</taxon>
        <taxon>Viridiplantae</taxon>
        <taxon>Streptophyta</taxon>
        <taxon>Embryophyta</taxon>
        <taxon>Tracheophyta</taxon>
        <taxon>Spermatophyta</taxon>
        <taxon>Magnoliopsida</taxon>
        <taxon>eudicotyledons</taxon>
        <taxon>Gunneridae</taxon>
        <taxon>Pentapetalae</taxon>
        <taxon>rosids</taxon>
        <taxon>fabids</taxon>
        <taxon>Fabales</taxon>
        <taxon>Fabaceae</taxon>
        <taxon>Caesalpinioideae</taxon>
        <taxon>mimosoid clade</taxon>
        <taxon>Acacieae</taxon>
        <taxon>Acacia</taxon>
    </lineage>
</organism>
<dbReference type="Gene3D" id="3.20.20.80">
    <property type="entry name" value="Glycosidases"/>
    <property type="match status" value="1"/>
</dbReference>
<evidence type="ECO:0000256" key="5">
    <source>
        <dbReference type="SAM" id="Phobius"/>
    </source>
</evidence>
<keyword evidence="3" id="KW-0326">Glycosidase</keyword>
<dbReference type="GO" id="GO:0008422">
    <property type="term" value="F:beta-glucosidase activity"/>
    <property type="evidence" value="ECO:0007669"/>
    <property type="project" value="TreeGrafter"/>
</dbReference>
<dbReference type="PRINTS" id="PR00131">
    <property type="entry name" value="GLHYDRLASE1"/>
</dbReference>
<evidence type="ECO:0000256" key="4">
    <source>
        <dbReference type="RuleBase" id="RU003690"/>
    </source>
</evidence>
<dbReference type="Proteomes" id="UP001293593">
    <property type="component" value="Unassembled WGS sequence"/>
</dbReference>
<name>A0AAE1TI16_9FABA</name>
<dbReference type="PROSITE" id="PS00653">
    <property type="entry name" value="GLYCOSYL_HYDROL_F1_2"/>
    <property type="match status" value="1"/>
</dbReference>
<dbReference type="PANTHER" id="PTHR10353">
    <property type="entry name" value="GLYCOSYL HYDROLASE"/>
    <property type="match status" value="1"/>
</dbReference>
<keyword evidence="2" id="KW-0378">Hydrolase</keyword>
<evidence type="ECO:0000313" key="6">
    <source>
        <dbReference type="EMBL" id="KAK4284404.1"/>
    </source>
</evidence>
<dbReference type="InterPro" id="IPR001360">
    <property type="entry name" value="Glyco_hydro_1"/>
</dbReference>
<evidence type="ECO:0000256" key="2">
    <source>
        <dbReference type="ARBA" id="ARBA00022801"/>
    </source>
</evidence>